<reference evidence="1 3" key="1">
    <citation type="submission" date="2017-10" db="EMBL/GenBank/DDBJ databases">
        <title>Integration of genomic and chemical information greatly accelerates assignment of the full stereostructure of myelolactone, a potent inhibitor of myeloma from a marine-derived Micromonospora.</title>
        <authorList>
            <person name="Kim M.C."/>
            <person name="Machado H."/>
            <person name="Jensen P.R."/>
            <person name="Fenical W."/>
        </authorList>
    </citation>
    <scope>NUCLEOTIDE SEQUENCE [LARGE SCALE GENOMIC DNA]</scope>
    <source>
        <strain evidence="1 3">CNY-010</strain>
    </source>
</reference>
<proteinExistence type="predicted"/>
<accession>A0A386WRJ2</accession>
<name>A0A386WRJ2_9ACTN</name>
<dbReference type="EMBL" id="CP024087">
    <property type="protein sequence ID" value="AYF31086.1"/>
    <property type="molecule type" value="Genomic_DNA"/>
</dbReference>
<sequence>MTATAKTRPCRFCVANWTGMSRRIPAGPAAEPILPTAQDCADTHRDDPRVYALAEAFAKAVQGRGPTDEQISWFLEDADDVVDTFDPAPDRWRVRKLPASRRDGEQGIEARLRINDVTYVALEGGKDCRGSVVRLSTFRSWEEAA</sequence>
<evidence type="ECO:0000313" key="3">
    <source>
        <dbReference type="Proteomes" id="UP000267804"/>
    </source>
</evidence>
<dbReference type="EMBL" id="CP024087">
    <property type="protein sequence ID" value="AYF32178.1"/>
    <property type="molecule type" value="Genomic_DNA"/>
</dbReference>
<dbReference type="RefSeq" id="WP_120572696.1">
    <property type="nucleotide sequence ID" value="NZ_CP024087.1"/>
</dbReference>
<evidence type="ECO:0000313" key="2">
    <source>
        <dbReference type="EMBL" id="AYF32178.1"/>
    </source>
</evidence>
<protein>
    <submittedName>
        <fullName evidence="1">Uncharacterized protein</fullName>
    </submittedName>
</protein>
<dbReference type="KEGG" id="mtua:CSH63_27335"/>
<evidence type="ECO:0000313" key="1">
    <source>
        <dbReference type="EMBL" id="AYF31086.1"/>
    </source>
</evidence>
<dbReference type="KEGG" id="mtua:CSH63_33020"/>
<organism evidence="1 3">
    <name type="scientific">Micromonospora tulbaghiae</name>
    <dbReference type="NCBI Taxonomy" id="479978"/>
    <lineage>
        <taxon>Bacteria</taxon>
        <taxon>Bacillati</taxon>
        <taxon>Actinomycetota</taxon>
        <taxon>Actinomycetes</taxon>
        <taxon>Micromonosporales</taxon>
        <taxon>Micromonosporaceae</taxon>
        <taxon>Micromonospora</taxon>
    </lineage>
</organism>
<dbReference type="AlphaFoldDB" id="A0A386WRJ2"/>
<gene>
    <name evidence="1" type="ORF">CSH63_27335</name>
    <name evidence="2" type="ORF">CSH63_33020</name>
</gene>
<dbReference type="Proteomes" id="UP000267804">
    <property type="component" value="Chromosome"/>
</dbReference>